<evidence type="ECO:0000256" key="4">
    <source>
        <dbReference type="ARBA" id="ARBA00021898"/>
    </source>
</evidence>
<keyword evidence="14" id="KW-1185">Reference proteome</keyword>
<dbReference type="GO" id="GO:0003774">
    <property type="term" value="F:cytoskeletal motor activity"/>
    <property type="evidence" value="ECO:0007669"/>
    <property type="project" value="InterPro"/>
</dbReference>
<organism evidence="13 14">
    <name type="scientific">Acetivibrio straminisolvens JCM 21531</name>
    <dbReference type="NCBI Taxonomy" id="1294263"/>
    <lineage>
        <taxon>Bacteria</taxon>
        <taxon>Bacillati</taxon>
        <taxon>Bacillota</taxon>
        <taxon>Clostridia</taxon>
        <taxon>Eubacteriales</taxon>
        <taxon>Oscillospiraceae</taxon>
        <taxon>Acetivibrio</taxon>
    </lineage>
</organism>
<evidence type="ECO:0000313" key="13">
    <source>
        <dbReference type="EMBL" id="GAE88975.1"/>
    </source>
</evidence>
<keyword evidence="13" id="KW-0969">Cilium</keyword>
<feature type="domain" description="CheC-like protein" evidence="12">
    <location>
        <begin position="365"/>
        <end position="399"/>
    </location>
</feature>
<dbReference type="STRING" id="1294263.JCM21531_2465"/>
<comment type="caution">
    <text evidence="13">The sequence shown here is derived from an EMBL/GenBank/DDBJ whole genome shotgun (WGS) entry which is preliminary data.</text>
</comment>
<dbReference type="GO" id="GO:0009425">
    <property type="term" value="C:bacterial-type flagellum basal body"/>
    <property type="evidence" value="ECO:0007669"/>
    <property type="project" value="UniProtKB-SubCell"/>
</dbReference>
<dbReference type="Gene3D" id="2.30.330.10">
    <property type="entry name" value="SpoA-like"/>
    <property type="match status" value="1"/>
</dbReference>
<dbReference type="PRINTS" id="PR00955">
    <property type="entry name" value="FLGMOTORFLIM"/>
</dbReference>
<evidence type="ECO:0000256" key="7">
    <source>
        <dbReference type="ARBA" id="ARBA00022779"/>
    </source>
</evidence>
<dbReference type="GO" id="GO:0016787">
    <property type="term" value="F:hydrolase activity"/>
    <property type="evidence" value="ECO:0007669"/>
    <property type="project" value="InterPro"/>
</dbReference>
<dbReference type="SUPFAM" id="SSF103039">
    <property type="entry name" value="CheC-like"/>
    <property type="match status" value="2"/>
</dbReference>
<dbReference type="Gene3D" id="3.40.1550.10">
    <property type="entry name" value="CheC-like"/>
    <property type="match status" value="2"/>
</dbReference>
<keyword evidence="13" id="KW-0966">Cell projection</keyword>
<reference evidence="13" key="1">
    <citation type="journal article" date="2014" name="Genome Announc.">
        <title>Draft Genome Sequence of Clostridium straminisolvens Strain JCM 21531T, Isolated from a Cellulose-Degrading Bacterial Community.</title>
        <authorList>
            <person name="Yuki M."/>
            <person name="Oshima K."/>
            <person name="Suda W."/>
            <person name="Sakamoto M."/>
            <person name="Kitamura K."/>
            <person name="Iida T."/>
            <person name="Hattori M."/>
            <person name="Ohkuma M."/>
        </authorList>
    </citation>
    <scope>NUCLEOTIDE SEQUENCE [LARGE SCALE GENOMIC DNA]</scope>
    <source>
        <strain evidence="13">JCM 21531</strain>
    </source>
</reference>
<dbReference type="CDD" id="cd17907">
    <property type="entry name" value="FliY_FliN-Y"/>
    <property type="match status" value="1"/>
</dbReference>
<evidence type="ECO:0000256" key="2">
    <source>
        <dbReference type="ARBA" id="ARBA00004202"/>
    </source>
</evidence>
<gene>
    <name evidence="13" type="ORF">JCM21531_2465</name>
</gene>
<dbReference type="NCBIfam" id="TIGR01397">
    <property type="entry name" value="fliM_switch"/>
    <property type="match status" value="1"/>
</dbReference>
<evidence type="ECO:0000256" key="3">
    <source>
        <dbReference type="ARBA" id="ARBA00011049"/>
    </source>
</evidence>
<dbReference type="Pfam" id="PF04509">
    <property type="entry name" value="CheC"/>
    <property type="match status" value="2"/>
</dbReference>
<keyword evidence="5" id="KW-1003">Cell membrane</keyword>
<dbReference type="GO" id="GO:0071978">
    <property type="term" value="P:bacterial-type flagellum-dependent swarming motility"/>
    <property type="evidence" value="ECO:0007669"/>
    <property type="project" value="TreeGrafter"/>
</dbReference>
<dbReference type="PANTHER" id="PTHR30034:SF6">
    <property type="entry name" value="YOP PROTEINS TRANSLOCATION PROTEIN Q"/>
    <property type="match status" value="1"/>
</dbReference>
<evidence type="ECO:0000313" key="14">
    <source>
        <dbReference type="Proteomes" id="UP000019109"/>
    </source>
</evidence>
<feature type="domain" description="Flagellar motor switch protein FliN-like C-terminal" evidence="11">
    <location>
        <begin position="253"/>
        <end position="323"/>
    </location>
</feature>
<comment type="similarity">
    <text evidence="3">Belongs to the FliM family.</text>
</comment>
<dbReference type="Pfam" id="PF02154">
    <property type="entry name" value="FliM"/>
    <property type="match status" value="1"/>
</dbReference>
<evidence type="ECO:0000256" key="9">
    <source>
        <dbReference type="ARBA" id="ARBA00023143"/>
    </source>
</evidence>
<sequence>MGDILSQNEIDDLLKALNTGELDVQQISSKIEERKVKTHDFRRPSKFAKDHIRTLNVIHDNYARLITNFLSGYLRTLVQVEVISVEPIAYYEFNNSISNPAVLAVVDFAPLTGSIILEMAPPVAYALIDRILGGKGLPMERMREFTEVEIAIIERIIIQLVNLMREPWENVVELKPRLEKIETNAQFAQIVSANETVALITLGAKIGEVEGMINLCVPHIVVEPIVSKLNTKFWFSSVEKEATKEAKEAIEKKIEHTRVPVRAILGRTTIQVAEFLELQPGDVIPLDSNVNGNLEVLVGDLLKFRGSPGVKKNRNAVKITEVIRRRMSSMEDMLSQAEIDALLNGGSSEVDKENNKGDDLTNQEIDALGEIGNISMGTSATTLNSLLGQRVVITTPKVTICSWDELAGEYQSSYVAVKVEYTEGLDGMNLLLLKEDDAKVITDLMMGGDGSNKDGELTDLHLSAISEAMNQMIGSAATSMSSMFNKKIDISPPKAFPMTLNDAVPETEFPRDEKIVRVAFKMVIGELIDSQIMQLLPIDLQEKWLIIL</sequence>
<feature type="domain" description="CheC-like protein" evidence="12">
    <location>
        <begin position="460"/>
        <end position="494"/>
    </location>
</feature>
<comment type="subcellular location">
    <subcellularLocation>
        <location evidence="1">Bacterial flagellum basal body</location>
    </subcellularLocation>
    <subcellularLocation>
        <location evidence="2">Cell membrane</location>
        <topology evidence="2">Peripheral membrane protein</topology>
    </subcellularLocation>
</comment>
<dbReference type="NCBIfam" id="NF005995">
    <property type="entry name" value="PRK08119.1"/>
    <property type="match status" value="1"/>
</dbReference>
<dbReference type="GO" id="GO:0005886">
    <property type="term" value="C:plasma membrane"/>
    <property type="evidence" value="ECO:0007669"/>
    <property type="project" value="UniProtKB-SubCell"/>
</dbReference>
<evidence type="ECO:0000256" key="5">
    <source>
        <dbReference type="ARBA" id="ARBA00022475"/>
    </source>
</evidence>
<dbReference type="Proteomes" id="UP000019109">
    <property type="component" value="Unassembled WGS sequence"/>
</dbReference>
<dbReference type="CDD" id="cd17908">
    <property type="entry name" value="FliM"/>
    <property type="match status" value="1"/>
</dbReference>
<dbReference type="PANTHER" id="PTHR30034">
    <property type="entry name" value="FLAGELLAR MOTOR SWITCH PROTEIN FLIM"/>
    <property type="match status" value="1"/>
</dbReference>
<keyword evidence="9" id="KW-0975">Bacterial flagellum</keyword>
<dbReference type="InterPro" id="IPR007597">
    <property type="entry name" value="CheC"/>
</dbReference>
<dbReference type="InterPro" id="IPR001543">
    <property type="entry name" value="FliN-like_C"/>
</dbReference>
<evidence type="ECO:0000256" key="6">
    <source>
        <dbReference type="ARBA" id="ARBA00022500"/>
    </source>
</evidence>
<evidence type="ECO:0000256" key="8">
    <source>
        <dbReference type="ARBA" id="ARBA00023136"/>
    </source>
</evidence>
<evidence type="ECO:0000256" key="10">
    <source>
        <dbReference type="NCBIfam" id="TIGR01397"/>
    </source>
</evidence>
<dbReference type="InterPro" id="IPR001689">
    <property type="entry name" value="Flag_FliM"/>
</dbReference>
<dbReference type="SUPFAM" id="SSF101801">
    <property type="entry name" value="Surface presentation of antigens (SPOA)"/>
    <property type="match status" value="1"/>
</dbReference>
<protein>
    <recommendedName>
        <fullName evidence="4 10">Flagellar motor switch protein FliM</fullName>
    </recommendedName>
</protein>
<keyword evidence="8" id="KW-0472">Membrane</keyword>
<keyword evidence="13" id="KW-0282">Flagellum</keyword>
<evidence type="ECO:0000259" key="12">
    <source>
        <dbReference type="Pfam" id="PF04509"/>
    </source>
</evidence>
<keyword evidence="6" id="KW-0145">Chemotaxis</keyword>
<keyword evidence="7" id="KW-0283">Flagellar rotation</keyword>
<dbReference type="GO" id="GO:0050918">
    <property type="term" value="P:positive chemotaxis"/>
    <property type="evidence" value="ECO:0007669"/>
    <property type="project" value="TreeGrafter"/>
</dbReference>
<dbReference type="EMBL" id="BAVR01000028">
    <property type="protein sequence ID" value="GAE88975.1"/>
    <property type="molecule type" value="Genomic_DNA"/>
</dbReference>
<proteinExistence type="inferred from homology"/>
<evidence type="ECO:0000256" key="1">
    <source>
        <dbReference type="ARBA" id="ARBA00004117"/>
    </source>
</evidence>
<dbReference type="Pfam" id="PF01052">
    <property type="entry name" value="FliMN_C"/>
    <property type="match status" value="1"/>
</dbReference>
<dbReference type="AlphaFoldDB" id="W4V6F7"/>
<name>W4V6F7_9FIRM</name>
<evidence type="ECO:0000259" key="11">
    <source>
        <dbReference type="Pfam" id="PF01052"/>
    </source>
</evidence>
<dbReference type="InterPro" id="IPR036429">
    <property type="entry name" value="SpoA-like_sf"/>
</dbReference>
<accession>W4V6F7</accession>
<dbReference type="InterPro" id="IPR028976">
    <property type="entry name" value="CheC-like_sf"/>
</dbReference>